<dbReference type="AlphaFoldDB" id="A0A1T5FQ76"/>
<dbReference type="Gene3D" id="2.170.130.10">
    <property type="entry name" value="TonB-dependent receptor, plug domain"/>
    <property type="match status" value="1"/>
</dbReference>
<comment type="subcellular location">
    <subcellularLocation>
        <location evidence="1 7">Cell outer membrane</location>
        <topology evidence="1 7">Multi-pass membrane protein</topology>
    </subcellularLocation>
</comment>
<feature type="signal peptide" evidence="8">
    <location>
        <begin position="1"/>
        <end position="27"/>
    </location>
</feature>
<evidence type="ECO:0000256" key="8">
    <source>
        <dbReference type="SAM" id="SignalP"/>
    </source>
</evidence>
<accession>A0A1T5FQ76</accession>
<dbReference type="Pfam" id="PF14905">
    <property type="entry name" value="OMP_b-brl_3"/>
    <property type="match status" value="1"/>
</dbReference>
<gene>
    <name evidence="11" type="ORF">SAMN05660293_03296</name>
</gene>
<dbReference type="Pfam" id="PF13620">
    <property type="entry name" value="CarboxypepD_reg"/>
    <property type="match status" value="1"/>
</dbReference>
<keyword evidence="6 7" id="KW-0998">Cell outer membrane</keyword>
<evidence type="ECO:0000259" key="9">
    <source>
        <dbReference type="Pfam" id="PF07715"/>
    </source>
</evidence>
<dbReference type="SUPFAM" id="SSF56935">
    <property type="entry name" value="Porins"/>
    <property type="match status" value="1"/>
</dbReference>
<evidence type="ECO:0000256" key="2">
    <source>
        <dbReference type="ARBA" id="ARBA00022448"/>
    </source>
</evidence>
<dbReference type="EMBL" id="FUZA01000004">
    <property type="protein sequence ID" value="SKB98281.1"/>
    <property type="molecule type" value="Genomic_DNA"/>
</dbReference>
<keyword evidence="2 7" id="KW-0813">Transport</keyword>
<keyword evidence="3 7" id="KW-1134">Transmembrane beta strand</keyword>
<comment type="similarity">
    <text evidence="7">Belongs to the TonB-dependent receptor family.</text>
</comment>
<dbReference type="STRING" id="651661.SAMN05660293_03296"/>
<dbReference type="Proteomes" id="UP000190897">
    <property type="component" value="Unassembled WGS sequence"/>
</dbReference>
<protein>
    <submittedName>
        <fullName evidence="11">Outer membrane receptor proteins, mostly Fe transport</fullName>
    </submittedName>
</protein>
<organism evidence="11 12">
    <name type="scientific">Dyadobacter psychrophilus</name>
    <dbReference type="NCBI Taxonomy" id="651661"/>
    <lineage>
        <taxon>Bacteria</taxon>
        <taxon>Pseudomonadati</taxon>
        <taxon>Bacteroidota</taxon>
        <taxon>Cytophagia</taxon>
        <taxon>Cytophagales</taxon>
        <taxon>Spirosomataceae</taxon>
        <taxon>Dyadobacter</taxon>
    </lineage>
</organism>
<dbReference type="InterPro" id="IPR037066">
    <property type="entry name" value="Plug_dom_sf"/>
</dbReference>
<dbReference type="PROSITE" id="PS52016">
    <property type="entry name" value="TONB_DEPENDENT_REC_3"/>
    <property type="match status" value="1"/>
</dbReference>
<dbReference type="PANTHER" id="PTHR40980:SF4">
    <property type="entry name" value="TONB-DEPENDENT RECEPTOR-LIKE BETA-BARREL DOMAIN-CONTAINING PROTEIN"/>
    <property type="match status" value="1"/>
</dbReference>
<keyword evidence="11" id="KW-0675">Receptor</keyword>
<dbReference type="InterPro" id="IPR041700">
    <property type="entry name" value="OMP_b-brl_3"/>
</dbReference>
<keyword evidence="4 7" id="KW-0812">Transmembrane</keyword>
<evidence type="ECO:0000313" key="12">
    <source>
        <dbReference type="Proteomes" id="UP000190897"/>
    </source>
</evidence>
<evidence type="ECO:0000256" key="5">
    <source>
        <dbReference type="ARBA" id="ARBA00023136"/>
    </source>
</evidence>
<feature type="domain" description="TonB-dependent receptor plug" evidence="9">
    <location>
        <begin position="163"/>
        <end position="242"/>
    </location>
</feature>
<feature type="chain" id="PRO_5013341280" evidence="8">
    <location>
        <begin position="28"/>
        <end position="809"/>
    </location>
</feature>
<dbReference type="GO" id="GO:0009279">
    <property type="term" value="C:cell outer membrane"/>
    <property type="evidence" value="ECO:0007669"/>
    <property type="project" value="UniProtKB-SubCell"/>
</dbReference>
<evidence type="ECO:0000256" key="7">
    <source>
        <dbReference type="PROSITE-ProRule" id="PRU01360"/>
    </source>
</evidence>
<dbReference type="Gene3D" id="2.60.40.1120">
    <property type="entry name" value="Carboxypeptidase-like, regulatory domain"/>
    <property type="match status" value="1"/>
</dbReference>
<keyword evidence="5 7" id="KW-0472">Membrane</keyword>
<keyword evidence="8" id="KW-0732">Signal</keyword>
<evidence type="ECO:0000256" key="1">
    <source>
        <dbReference type="ARBA" id="ARBA00004571"/>
    </source>
</evidence>
<evidence type="ECO:0000256" key="3">
    <source>
        <dbReference type="ARBA" id="ARBA00022452"/>
    </source>
</evidence>
<evidence type="ECO:0000256" key="6">
    <source>
        <dbReference type="ARBA" id="ARBA00023237"/>
    </source>
</evidence>
<name>A0A1T5FQ76_9BACT</name>
<sequence length="809" mass="89275">MKRTPFLNFLALFLLNIPLSISFNANAAPPIVTKHTKADGGKLVGKIVESPGNVGVSFATIALLASKDSSLASGSVADENGAFSIANVTPGKYVLRVTNMGYQTLFVPNINVSAEANLLDLGNITILPEAQKLNEVIVKGEKSMIVDDIDKKIVNIGKDMLATSNNVSDLLEKVPAVSLDENGNPQVRGKGNVVVLIDGKPSNLYGSDLPTILQSFPANLIERIDVMTTPSAKYEGEGASGVIDIITKKTKIRGTNGGLRASLGSKNNHNASGNISYRLGKVGVNASLSGQTRNMTWKRNLSRDNFISENTSHLEQTGTGGNKGKNAFGRIGVNYDINDKNSLEVGVNYSRDQSRNNSNLLNETSFSSGNATEKFNRLNNSKGNGENLNFNLDYRKKFDDKDHQLTFTSSYSLGESDGESYYNQESEIDSLMRNQQNLRDNKRHSLFLNSDYTWPITKKATLEVGLRSRMSANDNTNSFYNMSKETGSYVFDPNISNVFGYKDATYTGFMTFSQKTDLWGMRAGLRVTDYNQDINQISINRAFNVHFLTLVPSLALTRKLGETAQLKLNYSRRVQRPEADWLNPYTDVSDPRNIQSGNPSLKPEFTHKAEMGYSNYEASGGWGPSLFMDYSNNAITRIRTIDETGISLTQFANVGRELSYGLETDFSQTLFEVLKINGSGRVYRSEVVSQVAQIDNRTWSYSGNLNAFVTLPADFKASAYINYEGPRAIAQGTREGVFVANMGIRKELLEKKATLSFNVQDIFLSRAYKSQLNTATYSQNSLWQQTNRLVNLTFQYRFGKISASGGDDA</sequence>
<dbReference type="Gene3D" id="2.40.170.20">
    <property type="entry name" value="TonB-dependent receptor, beta-barrel domain"/>
    <property type="match status" value="1"/>
</dbReference>
<dbReference type="SUPFAM" id="SSF49464">
    <property type="entry name" value="Carboxypeptidase regulatory domain-like"/>
    <property type="match status" value="1"/>
</dbReference>
<evidence type="ECO:0000259" key="10">
    <source>
        <dbReference type="Pfam" id="PF14905"/>
    </source>
</evidence>
<feature type="domain" description="Outer membrane protein beta-barrel" evidence="10">
    <location>
        <begin position="396"/>
        <end position="796"/>
    </location>
</feature>
<reference evidence="12" key="1">
    <citation type="submission" date="2017-02" db="EMBL/GenBank/DDBJ databases">
        <authorList>
            <person name="Varghese N."/>
            <person name="Submissions S."/>
        </authorList>
    </citation>
    <scope>NUCLEOTIDE SEQUENCE [LARGE SCALE GENOMIC DNA]</scope>
    <source>
        <strain evidence="12">DSM 22270</strain>
    </source>
</reference>
<evidence type="ECO:0000256" key="4">
    <source>
        <dbReference type="ARBA" id="ARBA00022692"/>
    </source>
</evidence>
<evidence type="ECO:0000313" key="11">
    <source>
        <dbReference type="EMBL" id="SKB98281.1"/>
    </source>
</evidence>
<dbReference type="InterPro" id="IPR012910">
    <property type="entry name" value="Plug_dom"/>
</dbReference>
<dbReference type="InterPro" id="IPR008969">
    <property type="entry name" value="CarboxyPept-like_regulatory"/>
</dbReference>
<dbReference type="InterPro" id="IPR036942">
    <property type="entry name" value="Beta-barrel_TonB_sf"/>
</dbReference>
<dbReference type="InterPro" id="IPR039426">
    <property type="entry name" value="TonB-dep_rcpt-like"/>
</dbReference>
<dbReference type="RefSeq" id="WP_229208451.1">
    <property type="nucleotide sequence ID" value="NZ_FUZA01000004.1"/>
</dbReference>
<keyword evidence="12" id="KW-1185">Reference proteome</keyword>
<dbReference type="Pfam" id="PF07715">
    <property type="entry name" value="Plug"/>
    <property type="match status" value="1"/>
</dbReference>
<proteinExistence type="inferred from homology"/>
<dbReference type="PANTHER" id="PTHR40980">
    <property type="entry name" value="PLUG DOMAIN-CONTAINING PROTEIN"/>
    <property type="match status" value="1"/>
</dbReference>